<feature type="chain" id="PRO_5020465828" evidence="6">
    <location>
        <begin position="27"/>
        <end position="512"/>
    </location>
</feature>
<dbReference type="SUPFAM" id="SSF53850">
    <property type="entry name" value="Periplasmic binding protein-like II"/>
    <property type="match status" value="1"/>
</dbReference>
<dbReference type="PROSITE" id="PS51257">
    <property type="entry name" value="PROKAR_LIPOPROTEIN"/>
    <property type="match status" value="1"/>
</dbReference>
<evidence type="ECO:0000313" key="7">
    <source>
        <dbReference type="EMBL" id="TDD53305.1"/>
    </source>
</evidence>
<evidence type="ECO:0000256" key="2">
    <source>
        <dbReference type="ARBA" id="ARBA00022729"/>
    </source>
</evidence>
<dbReference type="PANTHER" id="PTHR43649">
    <property type="entry name" value="ARABINOSE-BINDING PROTEIN-RELATED"/>
    <property type="match status" value="1"/>
</dbReference>
<dbReference type="EMBL" id="SMKX01000101">
    <property type="protein sequence ID" value="TDD53305.1"/>
    <property type="molecule type" value="Genomic_DNA"/>
</dbReference>
<feature type="signal peptide" evidence="6">
    <location>
        <begin position="1"/>
        <end position="26"/>
    </location>
</feature>
<dbReference type="Proteomes" id="UP000295124">
    <property type="component" value="Unassembled WGS sequence"/>
</dbReference>
<keyword evidence="4" id="KW-0564">Palmitate</keyword>
<keyword evidence="3" id="KW-0472">Membrane</keyword>
<evidence type="ECO:0000256" key="4">
    <source>
        <dbReference type="ARBA" id="ARBA00023139"/>
    </source>
</evidence>
<dbReference type="Gene3D" id="3.40.190.10">
    <property type="entry name" value="Periplasmic binding protein-like II"/>
    <property type="match status" value="2"/>
</dbReference>
<dbReference type="OrthoDB" id="9787283at2"/>
<evidence type="ECO:0000256" key="1">
    <source>
        <dbReference type="ARBA" id="ARBA00022475"/>
    </source>
</evidence>
<dbReference type="PANTHER" id="PTHR43649:SF33">
    <property type="entry name" value="POLYGALACTURONAN_RHAMNOGALACTURONAN-BINDING PROTEIN YTCQ"/>
    <property type="match status" value="1"/>
</dbReference>
<organism evidence="7 8">
    <name type="scientific">Kribbella antibiotica</name>
    <dbReference type="NCBI Taxonomy" id="190195"/>
    <lineage>
        <taxon>Bacteria</taxon>
        <taxon>Bacillati</taxon>
        <taxon>Actinomycetota</taxon>
        <taxon>Actinomycetes</taxon>
        <taxon>Propionibacteriales</taxon>
        <taxon>Kribbellaceae</taxon>
        <taxon>Kribbella</taxon>
    </lineage>
</organism>
<evidence type="ECO:0000256" key="3">
    <source>
        <dbReference type="ARBA" id="ARBA00023136"/>
    </source>
</evidence>
<sequence length="512" mass="55842">MTIFSPRRLALATSLALLAVAGCSGGDDTKGQAADELTVMAPLFGTAPDPGGELQQAVEKLIGKKLKVTWVPNAEYGDKSNVTLASDKLPDVMVVGEKGSSFVKAAEAGAFWDLTGKLDKYPNLKPANEQTAKNSMTNGKTYGIYRVRPLLRSGIVIRKDWLAKLGLKEPQTVDELRAVAKAFTEQDPDGNGKKDTYGLIIPKWPGGYGSASPYDVIETWFGTPNGWGERDGKLVPGFDTPEFLTANRWLREWVSEGLVNPDFATLDSGNWNNPFVQGKGGMIIDVNVRATQLLDLFKEKNPKDFDKVTLVGNLKRSDGEKFSYPFTGYNMVMAVSKQRVRTEEQLDQVLQTLDKLQSKEGSVLLTNGIEGRNFTVDGQLAVPVNQDDPKIKAIQNDVDKAFIQLGTRASVGLGAYKLRPADEASRKMRDKFDVLMNEDLKTAVFNPAQGVLAPTATAKSQTLDTIVPDARMKYLSGAITEDQLKAQIKRWYDAGGTQVAQEVNDLVAKVGG</sequence>
<dbReference type="CDD" id="cd13580">
    <property type="entry name" value="PBP2_AlgQ_like_1"/>
    <property type="match status" value="1"/>
</dbReference>
<dbReference type="AlphaFoldDB" id="A0A4R4Z5E6"/>
<evidence type="ECO:0000256" key="5">
    <source>
        <dbReference type="ARBA" id="ARBA00023288"/>
    </source>
</evidence>
<dbReference type="InterPro" id="IPR006059">
    <property type="entry name" value="SBP"/>
</dbReference>
<keyword evidence="2 6" id="KW-0732">Signal</keyword>
<gene>
    <name evidence="7" type="ORF">E1263_28195</name>
</gene>
<reference evidence="7 8" key="1">
    <citation type="submission" date="2019-03" db="EMBL/GenBank/DDBJ databases">
        <title>Draft genome sequences of novel Actinobacteria.</title>
        <authorList>
            <person name="Sahin N."/>
            <person name="Ay H."/>
            <person name="Saygin H."/>
        </authorList>
    </citation>
    <scope>NUCLEOTIDE SEQUENCE [LARGE SCALE GENOMIC DNA]</scope>
    <source>
        <strain evidence="7 8">JCM 13523</strain>
    </source>
</reference>
<dbReference type="InterPro" id="IPR050490">
    <property type="entry name" value="Bact_solute-bd_prot1"/>
</dbReference>
<keyword evidence="5" id="KW-0449">Lipoprotein</keyword>
<accession>A0A4R4Z5E6</accession>
<dbReference type="RefSeq" id="WP_132172725.1">
    <property type="nucleotide sequence ID" value="NZ_SMKX01000101.1"/>
</dbReference>
<protein>
    <submittedName>
        <fullName evidence="7">Extracellular solute-binding protein</fullName>
    </submittedName>
</protein>
<comment type="caution">
    <text evidence="7">The sequence shown here is derived from an EMBL/GenBank/DDBJ whole genome shotgun (WGS) entry which is preliminary data.</text>
</comment>
<evidence type="ECO:0000313" key="8">
    <source>
        <dbReference type="Proteomes" id="UP000295124"/>
    </source>
</evidence>
<name>A0A4R4Z5E6_9ACTN</name>
<dbReference type="Pfam" id="PF13416">
    <property type="entry name" value="SBP_bac_8"/>
    <property type="match status" value="1"/>
</dbReference>
<proteinExistence type="predicted"/>
<keyword evidence="8" id="KW-1185">Reference proteome</keyword>
<evidence type="ECO:0000256" key="6">
    <source>
        <dbReference type="SAM" id="SignalP"/>
    </source>
</evidence>
<keyword evidence="1" id="KW-1003">Cell membrane</keyword>